<dbReference type="InterPro" id="IPR018392">
    <property type="entry name" value="LysM"/>
</dbReference>
<keyword evidence="12" id="KW-1015">Disulfide bond</keyword>
<dbReference type="GO" id="GO:0005886">
    <property type="term" value="C:plasma membrane"/>
    <property type="evidence" value="ECO:0007669"/>
    <property type="project" value="UniProtKB-SubCell"/>
</dbReference>
<dbReference type="SUPFAM" id="SSF56112">
    <property type="entry name" value="Protein kinase-like (PK-like)"/>
    <property type="match status" value="1"/>
</dbReference>
<dbReference type="PANTHER" id="PTHR46204">
    <property type="entry name" value="CHITIN ELICITOR RECEPTOR KINASE 1-RELATED"/>
    <property type="match status" value="1"/>
</dbReference>
<keyword evidence="2" id="KW-1003">Cell membrane</keyword>
<keyword evidence="4" id="KW-0808">Transferase</keyword>
<dbReference type="SMART" id="SM00220">
    <property type="entry name" value="S_TKc"/>
    <property type="match status" value="1"/>
</dbReference>
<feature type="domain" description="Protein kinase" evidence="16">
    <location>
        <begin position="219"/>
        <end position="439"/>
    </location>
</feature>
<dbReference type="Pfam" id="PF01476">
    <property type="entry name" value="LysM"/>
    <property type="match status" value="1"/>
</dbReference>
<evidence type="ECO:0000256" key="14">
    <source>
        <dbReference type="RuleBase" id="RU000304"/>
    </source>
</evidence>
<comment type="similarity">
    <text evidence="14">Belongs to the protein kinase superfamily.</text>
</comment>
<dbReference type="GO" id="GO:0004674">
    <property type="term" value="F:protein serine/threonine kinase activity"/>
    <property type="evidence" value="ECO:0007669"/>
    <property type="project" value="UniProtKB-KW"/>
</dbReference>
<dbReference type="EMBL" id="JANJYJ010000005">
    <property type="protein sequence ID" value="KAK3212244.1"/>
    <property type="molecule type" value="Genomic_DNA"/>
</dbReference>
<dbReference type="AlphaFoldDB" id="A0AAE0AE69"/>
<dbReference type="PROSITE" id="PS00107">
    <property type="entry name" value="PROTEIN_KINASE_ATP"/>
    <property type="match status" value="1"/>
</dbReference>
<dbReference type="InterPro" id="IPR017441">
    <property type="entry name" value="Protein_kinase_ATP_BS"/>
</dbReference>
<evidence type="ECO:0000313" key="18">
    <source>
        <dbReference type="EMBL" id="KAK3212244.1"/>
    </source>
</evidence>
<evidence type="ECO:0000256" key="3">
    <source>
        <dbReference type="ARBA" id="ARBA00022527"/>
    </source>
</evidence>
<evidence type="ECO:0000256" key="12">
    <source>
        <dbReference type="ARBA" id="ARBA00023157"/>
    </source>
</evidence>
<dbReference type="PROSITE" id="PS50011">
    <property type="entry name" value="PROTEIN_KINASE_DOM"/>
    <property type="match status" value="1"/>
</dbReference>
<keyword evidence="19" id="KW-1185">Reference proteome</keyword>
<reference evidence="18" key="1">
    <citation type="journal article" date="2023" name="Plant J.">
        <title>Genome sequences and population genomics provide insights into the demographic history, inbreeding, and mutation load of two 'living fossil' tree species of Dipteronia.</title>
        <authorList>
            <person name="Feng Y."/>
            <person name="Comes H.P."/>
            <person name="Chen J."/>
            <person name="Zhu S."/>
            <person name="Lu R."/>
            <person name="Zhang X."/>
            <person name="Li P."/>
            <person name="Qiu J."/>
            <person name="Olsen K.M."/>
            <person name="Qiu Y."/>
        </authorList>
    </citation>
    <scope>NUCLEOTIDE SEQUENCE</scope>
    <source>
        <strain evidence="18">NBL</strain>
    </source>
</reference>
<dbReference type="InterPro" id="IPR036779">
    <property type="entry name" value="LysM_dom_sf"/>
</dbReference>
<dbReference type="GO" id="GO:0005524">
    <property type="term" value="F:ATP binding"/>
    <property type="evidence" value="ECO:0007669"/>
    <property type="project" value="UniProtKB-UniRule"/>
</dbReference>
<dbReference type="InterPro" id="IPR044812">
    <property type="entry name" value="CERK1/LYK3-like"/>
</dbReference>
<evidence type="ECO:0000256" key="4">
    <source>
        <dbReference type="ARBA" id="ARBA00022679"/>
    </source>
</evidence>
<dbReference type="InterPro" id="IPR011009">
    <property type="entry name" value="Kinase-like_dom_sf"/>
</dbReference>
<dbReference type="Gene3D" id="1.10.510.10">
    <property type="entry name" value="Transferase(Phosphotransferase) domain 1"/>
    <property type="match status" value="1"/>
</dbReference>
<sequence length="439" mass="49279">MDYTVQHGDTWKEVSSKFGSFVVEKPAKILIPSQIVTLDLLCGCSDQSTRDVDVVTYRIESGDTLFTICSRFMAGVNDTAKLNGLTNPNPILAGDVIFIPGPDVLWTAAGLQKLTLPEDKGPIVRKRSKFQTSVVVVGSTLAAFTIIILVAVALVFWKHYERNGNQQSIVCRRRADFVHCYLDSCPFHKKSEESAVSSFSSEKATVFPYREVCDATSNFSMSLKIGQGSYGSVYRGKLKGTNVAIKQMKNTMSKEFFSEMNILCKVRHSNLIELIGYAAGGDSLFLVYEYAQNGALSDHLHKPEIGDYKPLPWTARVQIALDVAKGLEYIHECIKPYYVHRDVKSSNILLDSNFRAKVLSTLNETENIMTGLTKFLDLNLTYYHKDSILQMGLLAKDCVDDNWRRRPNMSSVAIRLSLILISSKEWEKEECICKSWHCT</sequence>
<keyword evidence="5 15" id="KW-0812">Transmembrane</keyword>
<feature type="domain" description="LysM" evidence="17">
    <location>
        <begin position="55"/>
        <end position="99"/>
    </location>
</feature>
<keyword evidence="7 13" id="KW-0547">Nucleotide-binding</keyword>
<evidence type="ECO:0000256" key="2">
    <source>
        <dbReference type="ARBA" id="ARBA00022475"/>
    </source>
</evidence>
<evidence type="ECO:0000259" key="16">
    <source>
        <dbReference type="PROSITE" id="PS50011"/>
    </source>
</evidence>
<evidence type="ECO:0000256" key="15">
    <source>
        <dbReference type="SAM" id="Phobius"/>
    </source>
</evidence>
<evidence type="ECO:0000256" key="13">
    <source>
        <dbReference type="PROSITE-ProRule" id="PRU10141"/>
    </source>
</evidence>
<name>A0AAE0AE69_9ROSI</name>
<evidence type="ECO:0000256" key="1">
    <source>
        <dbReference type="ARBA" id="ARBA00004162"/>
    </source>
</evidence>
<evidence type="ECO:0000256" key="5">
    <source>
        <dbReference type="ARBA" id="ARBA00022692"/>
    </source>
</evidence>
<keyword evidence="6" id="KW-0732">Signal</keyword>
<evidence type="ECO:0000313" key="19">
    <source>
        <dbReference type="Proteomes" id="UP001281410"/>
    </source>
</evidence>
<proteinExistence type="inferred from homology"/>
<keyword evidence="10 15" id="KW-1133">Transmembrane helix</keyword>
<dbReference type="InterPro" id="IPR000719">
    <property type="entry name" value="Prot_kinase_dom"/>
</dbReference>
<evidence type="ECO:0000256" key="11">
    <source>
        <dbReference type="ARBA" id="ARBA00023136"/>
    </source>
</evidence>
<keyword evidence="11 15" id="KW-0472">Membrane</keyword>
<dbReference type="Proteomes" id="UP001281410">
    <property type="component" value="Unassembled WGS sequence"/>
</dbReference>
<dbReference type="Gene3D" id="3.30.200.20">
    <property type="entry name" value="Phosphorylase Kinase, domain 1"/>
    <property type="match status" value="1"/>
</dbReference>
<feature type="binding site" evidence="13">
    <location>
        <position position="246"/>
    </location>
    <ligand>
        <name>ATP</name>
        <dbReference type="ChEBI" id="CHEBI:30616"/>
    </ligand>
</feature>
<dbReference type="SUPFAM" id="SSF54106">
    <property type="entry name" value="LysM domain"/>
    <property type="match status" value="1"/>
</dbReference>
<comment type="caution">
    <text evidence="18">The sequence shown here is derived from an EMBL/GenBank/DDBJ whole genome shotgun (WGS) entry which is preliminary data.</text>
</comment>
<dbReference type="InterPro" id="IPR008271">
    <property type="entry name" value="Ser/Thr_kinase_AS"/>
</dbReference>
<keyword evidence="8" id="KW-0418">Kinase</keyword>
<keyword evidence="3 14" id="KW-0723">Serine/threonine-protein kinase</keyword>
<dbReference type="InterPro" id="IPR001245">
    <property type="entry name" value="Ser-Thr/Tyr_kinase_cat_dom"/>
</dbReference>
<evidence type="ECO:0000256" key="10">
    <source>
        <dbReference type="ARBA" id="ARBA00022989"/>
    </source>
</evidence>
<dbReference type="Pfam" id="PF07714">
    <property type="entry name" value="PK_Tyr_Ser-Thr"/>
    <property type="match status" value="1"/>
</dbReference>
<evidence type="ECO:0000259" key="17">
    <source>
        <dbReference type="PROSITE" id="PS51782"/>
    </source>
</evidence>
<feature type="transmembrane region" description="Helical" evidence="15">
    <location>
        <begin position="134"/>
        <end position="157"/>
    </location>
</feature>
<evidence type="ECO:0000256" key="6">
    <source>
        <dbReference type="ARBA" id="ARBA00022729"/>
    </source>
</evidence>
<dbReference type="GO" id="GO:0019199">
    <property type="term" value="F:transmembrane receptor protein kinase activity"/>
    <property type="evidence" value="ECO:0007669"/>
    <property type="project" value="InterPro"/>
</dbReference>
<dbReference type="Gene3D" id="3.10.350.10">
    <property type="entry name" value="LysM domain"/>
    <property type="match status" value="1"/>
</dbReference>
<accession>A0AAE0AE69</accession>
<protein>
    <submittedName>
        <fullName evidence="18">Uncharacterized protein</fullName>
    </submittedName>
</protein>
<gene>
    <name evidence="18" type="ORF">Dsin_016950</name>
</gene>
<evidence type="ECO:0000256" key="7">
    <source>
        <dbReference type="ARBA" id="ARBA00022741"/>
    </source>
</evidence>
<comment type="subcellular location">
    <subcellularLocation>
        <location evidence="1">Cell membrane</location>
        <topology evidence="1">Single-pass membrane protein</topology>
    </subcellularLocation>
</comment>
<dbReference type="CDD" id="cd00118">
    <property type="entry name" value="LysM"/>
    <property type="match status" value="1"/>
</dbReference>
<evidence type="ECO:0000256" key="9">
    <source>
        <dbReference type="ARBA" id="ARBA00022840"/>
    </source>
</evidence>
<organism evidence="18 19">
    <name type="scientific">Dipteronia sinensis</name>
    <dbReference type="NCBI Taxonomy" id="43782"/>
    <lineage>
        <taxon>Eukaryota</taxon>
        <taxon>Viridiplantae</taxon>
        <taxon>Streptophyta</taxon>
        <taxon>Embryophyta</taxon>
        <taxon>Tracheophyta</taxon>
        <taxon>Spermatophyta</taxon>
        <taxon>Magnoliopsida</taxon>
        <taxon>eudicotyledons</taxon>
        <taxon>Gunneridae</taxon>
        <taxon>Pentapetalae</taxon>
        <taxon>rosids</taxon>
        <taxon>malvids</taxon>
        <taxon>Sapindales</taxon>
        <taxon>Sapindaceae</taxon>
        <taxon>Hippocastanoideae</taxon>
        <taxon>Acereae</taxon>
        <taxon>Dipteronia</taxon>
    </lineage>
</organism>
<dbReference type="PANTHER" id="PTHR46204:SF5">
    <property type="entry name" value="PROTEIN KINASE DOMAIN-CONTAINING PROTEIN"/>
    <property type="match status" value="1"/>
</dbReference>
<keyword evidence="9 13" id="KW-0067">ATP-binding</keyword>
<dbReference type="PROSITE" id="PS00108">
    <property type="entry name" value="PROTEIN_KINASE_ST"/>
    <property type="match status" value="1"/>
</dbReference>
<dbReference type="PROSITE" id="PS51782">
    <property type="entry name" value="LYSM"/>
    <property type="match status" value="1"/>
</dbReference>
<dbReference type="GO" id="GO:0045087">
    <property type="term" value="P:innate immune response"/>
    <property type="evidence" value="ECO:0007669"/>
    <property type="project" value="InterPro"/>
</dbReference>
<dbReference type="SMART" id="SM00257">
    <property type="entry name" value="LysM"/>
    <property type="match status" value="1"/>
</dbReference>
<evidence type="ECO:0000256" key="8">
    <source>
        <dbReference type="ARBA" id="ARBA00022777"/>
    </source>
</evidence>